<comment type="domain">
    <text evidence="12">The N-terminus is composed of the phosphotyrosine binding (PTB) domain, a short linker region and the RING-type zinc finger. The PTB domain, which is also called TKB (tyrosine kinase binding) domain, is composed of three different subdomains: a four-helix bundle (4H), a calcium-binding EF hand and a divergent SH2 domain.</text>
</comment>
<dbReference type="Pfam" id="PF02761">
    <property type="entry name" value="Cbl_N2"/>
    <property type="match status" value="1"/>
</dbReference>
<keyword evidence="10 12" id="KW-0106">Calcium</keyword>
<dbReference type="SMART" id="SM00165">
    <property type="entry name" value="UBA"/>
    <property type="match status" value="1"/>
</dbReference>
<dbReference type="InterPro" id="IPR036537">
    <property type="entry name" value="Adaptor_Cbl_N_dom_sf"/>
</dbReference>
<dbReference type="GO" id="GO:0008270">
    <property type="term" value="F:zinc ion binding"/>
    <property type="evidence" value="ECO:0007669"/>
    <property type="project" value="UniProtKB-KW"/>
</dbReference>
<dbReference type="FunFam" id="1.20.930.20:FF:000001">
    <property type="entry name" value="E3 ubiquitin-protein ligase CBL"/>
    <property type="match status" value="1"/>
</dbReference>
<dbReference type="GO" id="GO:0005509">
    <property type="term" value="F:calcium ion binding"/>
    <property type="evidence" value="ECO:0007669"/>
    <property type="project" value="UniProtKB-UniRule"/>
</dbReference>
<dbReference type="GO" id="GO:0017124">
    <property type="term" value="F:SH3 domain binding"/>
    <property type="evidence" value="ECO:0007669"/>
    <property type="project" value="TreeGrafter"/>
</dbReference>
<protein>
    <recommendedName>
        <fullName evidence="12">E3 ubiquitin-protein ligase CBL</fullName>
        <ecNumber evidence="12">2.3.2.27</ecNumber>
    </recommendedName>
</protein>
<accession>A0AA88YKM2</accession>
<keyword evidence="7 11" id="KW-0863">Zinc-finger</keyword>
<keyword evidence="4" id="KW-0963">Cytoplasm</keyword>
<comment type="pathway">
    <text evidence="3 12">Protein modification; protein ubiquitination.</text>
</comment>
<dbReference type="PROSITE" id="PS50089">
    <property type="entry name" value="ZF_RING_2"/>
    <property type="match status" value="1"/>
</dbReference>
<dbReference type="Pfam" id="PF13920">
    <property type="entry name" value="zf-C3HC4_3"/>
    <property type="match status" value="1"/>
</dbReference>
<dbReference type="InterPro" id="IPR013083">
    <property type="entry name" value="Znf_RING/FYVE/PHD"/>
</dbReference>
<keyword evidence="18" id="KW-1185">Reference proteome</keyword>
<dbReference type="GO" id="GO:0001784">
    <property type="term" value="F:phosphotyrosine residue binding"/>
    <property type="evidence" value="ECO:0007669"/>
    <property type="project" value="UniProtKB-UniRule"/>
</dbReference>
<dbReference type="SUPFAM" id="SSF46934">
    <property type="entry name" value="UBA-like"/>
    <property type="match status" value="1"/>
</dbReference>
<evidence type="ECO:0000259" key="14">
    <source>
        <dbReference type="PROSITE" id="PS50030"/>
    </source>
</evidence>
<evidence type="ECO:0000256" key="13">
    <source>
        <dbReference type="SAM" id="MobiDB-lite"/>
    </source>
</evidence>
<dbReference type="Gene3D" id="3.30.505.10">
    <property type="entry name" value="SH2 domain"/>
    <property type="match status" value="1"/>
</dbReference>
<dbReference type="PROSITE" id="PS00518">
    <property type="entry name" value="ZF_RING_1"/>
    <property type="match status" value="1"/>
</dbReference>
<gene>
    <name evidence="17" type="ORF">FSP39_002123</name>
</gene>
<dbReference type="PROSITE" id="PS50030">
    <property type="entry name" value="UBA"/>
    <property type="match status" value="1"/>
</dbReference>
<dbReference type="GO" id="GO:0023051">
    <property type="term" value="P:regulation of signaling"/>
    <property type="evidence" value="ECO:0007669"/>
    <property type="project" value="InterPro"/>
</dbReference>
<comment type="subcellular location">
    <subcellularLocation>
        <location evidence="2">Cytoplasm</location>
    </subcellularLocation>
</comment>
<evidence type="ECO:0000256" key="7">
    <source>
        <dbReference type="ARBA" id="ARBA00022771"/>
    </source>
</evidence>
<evidence type="ECO:0000259" key="15">
    <source>
        <dbReference type="PROSITE" id="PS50089"/>
    </source>
</evidence>
<keyword evidence="9 12" id="KW-0862">Zinc</keyword>
<comment type="caution">
    <text evidence="17">The sequence shown here is derived from an EMBL/GenBank/DDBJ whole genome shotgun (WGS) entry which is preliminary data.</text>
</comment>
<dbReference type="SUPFAM" id="SSF47668">
    <property type="entry name" value="N-terminal domain of cbl (N-cbl)"/>
    <property type="match status" value="1"/>
</dbReference>
<dbReference type="PANTHER" id="PTHR23007">
    <property type="entry name" value="CBL"/>
    <property type="match status" value="1"/>
</dbReference>
<dbReference type="PANTHER" id="PTHR23007:SF11">
    <property type="entry name" value="E3 UBIQUITIN-PROTEIN LIGASE CBL"/>
    <property type="match status" value="1"/>
</dbReference>
<evidence type="ECO:0000256" key="9">
    <source>
        <dbReference type="ARBA" id="ARBA00022833"/>
    </source>
</evidence>
<dbReference type="Proteomes" id="UP001186944">
    <property type="component" value="Unassembled WGS sequence"/>
</dbReference>
<evidence type="ECO:0000256" key="2">
    <source>
        <dbReference type="ARBA" id="ARBA00004496"/>
    </source>
</evidence>
<dbReference type="InterPro" id="IPR001841">
    <property type="entry name" value="Znf_RING"/>
</dbReference>
<dbReference type="InterPro" id="IPR036860">
    <property type="entry name" value="SH2_dom_sf"/>
</dbReference>
<evidence type="ECO:0000256" key="3">
    <source>
        <dbReference type="ARBA" id="ARBA00004906"/>
    </source>
</evidence>
<feature type="compositionally biased region" description="Basic and acidic residues" evidence="13">
    <location>
        <begin position="621"/>
        <end position="633"/>
    </location>
</feature>
<dbReference type="InterPro" id="IPR017907">
    <property type="entry name" value="Znf_RING_CS"/>
</dbReference>
<dbReference type="SUPFAM" id="SSF57850">
    <property type="entry name" value="RING/U-box"/>
    <property type="match status" value="1"/>
</dbReference>
<dbReference type="CDD" id="cd16708">
    <property type="entry name" value="RING-HC_Cbl"/>
    <property type="match status" value="1"/>
</dbReference>
<dbReference type="SUPFAM" id="SSF47473">
    <property type="entry name" value="EF-hand"/>
    <property type="match status" value="1"/>
</dbReference>
<dbReference type="CDD" id="cd09920">
    <property type="entry name" value="SH2_Cbl-b_TKB"/>
    <property type="match status" value="1"/>
</dbReference>
<keyword evidence="6 12" id="KW-0479">Metal-binding</keyword>
<evidence type="ECO:0000256" key="5">
    <source>
        <dbReference type="ARBA" id="ARBA00022679"/>
    </source>
</evidence>
<dbReference type="InterPro" id="IPR024162">
    <property type="entry name" value="Adaptor_Cbl"/>
</dbReference>
<dbReference type="AlphaFoldDB" id="A0AA88YKM2"/>
<dbReference type="SMART" id="SM00184">
    <property type="entry name" value="RING"/>
    <property type="match status" value="1"/>
</dbReference>
<dbReference type="EC" id="2.3.2.27" evidence="12"/>
<evidence type="ECO:0000256" key="6">
    <source>
        <dbReference type="ARBA" id="ARBA00022723"/>
    </source>
</evidence>
<sequence>MGGVFGIIQGVLAPPKLVVDKKTIEKSWKLMDKVVKLCQHPRMNLRNSPPFILDLLPDTYQHLRLIYNKHDDKLNTLNENEYFRVFIENLMNKCKATIKLFKEGKEKMFDENSHYRRNLTKLSLVFSHMLAELKAIYPSGQFTGDNFRITKSDASDWWRKSFGDKTVVAWKIFRQTLQETHPISSPLEAMALKSTIDLTCNDYISVFDFDVFTRLFQPWCNLLRNWNVLAVTHPGYVAFLTYDEVKARLQKYVHKPGSYVFRLSCTRLGQWAIGYVTGDGQILQTIPQNKSLCQALLDGQREGFFKYPDGRTINPDLSFLVQDTEEDHIKVTQEQYELYCEMGSTFQLCKICAENDKDIRIEPCGHLLCTPCLTQWQDSDGQGCPFCRCEIKGTEQVVVDPFNPSGVVTEVPKPAPVPPDLDEDLEDTSHHAMSHNHPSSTSKHHSGSPLESPNFTKRDLPPPVPPRRSSPQPSPTVSPQTSPKLPCRRQLPPMPPAEHNDQQFIPQPVSKTLCTDVVDGVGISYAELRYDVPVNNSSYPEPTANRNSNHSDTSDGNSSDKGGTIFSVTGNSSGSKPPLHRTPTDYDLPPLPAPRKHVQETHKRSENAEKDIQLPARHRERLRESTEGNKENSIDESSVDALVLKGYDRLRVVDALRVARNNVKMAEEILETFVRT</sequence>
<feature type="region of interest" description="Disordered" evidence="13">
    <location>
        <begin position="403"/>
        <end position="505"/>
    </location>
</feature>
<feature type="region of interest" description="Disordered" evidence="13">
    <location>
        <begin position="536"/>
        <end position="633"/>
    </location>
</feature>
<evidence type="ECO:0000313" key="18">
    <source>
        <dbReference type="Proteomes" id="UP001186944"/>
    </source>
</evidence>
<dbReference type="InterPro" id="IPR014741">
    <property type="entry name" value="Adaptor_Cbl_EF_hand-like"/>
</dbReference>
<dbReference type="InterPro" id="IPR009060">
    <property type="entry name" value="UBA-like_sf"/>
</dbReference>
<evidence type="ECO:0000259" key="16">
    <source>
        <dbReference type="PROSITE" id="PS51506"/>
    </source>
</evidence>
<dbReference type="CDD" id="cd14318">
    <property type="entry name" value="UBA_Cbl_like"/>
    <property type="match status" value="1"/>
</dbReference>
<feature type="compositionally biased region" description="Polar residues" evidence="13">
    <location>
        <begin position="536"/>
        <end position="575"/>
    </location>
</feature>
<dbReference type="Gene3D" id="1.10.238.10">
    <property type="entry name" value="EF-hand"/>
    <property type="match status" value="1"/>
</dbReference>
<comment type="catalytic activity">
    <reaction evidence="1 12">
        <text>S-ubiquitinyl-[E2 ubiquitin-conjugating enzyme]-L-cysteine + [acceptor protein]-L-lysine = [E2 ubiquitin-conjugating enzyme]-L-cysteine + N(6)-ubiquitinyl-[acceptor protein]-L-lysine.</text>
        <dbReference type="EC" id="2.3.2.27"/>
    </reaction>
</comment>
<proteinExistence type="predicted"/>
<evidence type="ECO:0000256" key="11">
    <source>
        <dbReference type="PROSITE-ProRule" id="PRU00175"/>
    </source>
</evidence>
<reference evidence="17" key="1">
    <citation type="submission" date="2019-08" db="EMBL/GenBank/DDBJ databases">
        <title>The improved chromosome-level genome for the pearl oyster Pinctada fucata martensii using PacBio sequencing and Hi-C.</title>
        <authorList>
            <person name="Zheng Z."/>
        </authorList>
    </citation>
    <scope>NUCLEOTIDE SEQUENCE</scope>
    <source>
        <strain evidence="17">ZZ-2019</strain>
        <tissue evidence="17">Adductor muscle</tissue>
    </source>
</reference>
<evidence type="ECO:0000256" key="10">
    <source>
        <dbReference type="ARBA" id="ARBA00022837"/>
    </source>
</evidence>
<dbReference type="InterPro" id="IPR024159">
    <property type="entry name" value="Cbl_PTB"/>
</dbReference>
<dbReference type="GO" id="GO:0007166">
    <property type="term" value="P:cell surface receptor signaling pathway"/>
    <property type="evidence" value="ECO:0007669"/>
    <property type="project" value="InterPro"/>
</dbReference>
<dbReference type="GO" id="GO:0045121">
    <property type="term" value="C:membrane raft"/>
    <property type="evidence" value="ECO:0007669"/>
    <property type="project" value="TreeGrafter"/>
</dbReference>
<dbReference type="GO" id="GO:0030971">
    <property type="term" value="F:receptor tyrosine kinase binding"/>
    <property type="evidence" value="ECO:0007669"/>
    <property type="project" value="TreeGrafter"/>
</dbReference>
<feature type="domain" description="Cbl-PTB" evidence="16">
    <location>
        <begin position="13"/>
        <end position="319"/>
    </location>
</feature>
<dbReference type="SUPFAM" id="SSF55550">
    <property type="entry name" value="SH2 domain"/>
    <property type="match status" value="1"/>
</dbReference>
<organism evidence="17 18">
    <name type="scientific">Pinctada imbricata</name>
    <name type="common">Atlantic pearl-oyster</name>
    <name type="synonym">Pinctada martensii</name>
    <dbReference type="NCBI Taxonomy" id="66713"/>
    <lineage>
        <taxon>Eukaryota</taxon>
        <taxon>Metazoa</taxon>
        <taxon>Spiralia</taxon>
        <taxon>Lophotrochozoa</taxon>
        <taxon>Mollusca</taxon>
        <taxon>Bivalvia</taxon>
        <taxon>Autobranchia</taxon>
        <taxon>Pteriomorphia</taxon>
        <taxon>Pterioida</taxon>
        <taxon>Pterioidea</taxon>
        <taxon>Pteriidae</taxon>
        <taxon>Pinctada</taxon>
    </lineage>
</organism>
<dbReference type="EMBL" id="VSWD01000002">
    <property type="protein sequence ID" value="KAK3106889.1"/>
    <property type="molecule type" value="Genomic_DNA"/>
</dbReference>
<dbReference type="Gene3D" id="3.30.40.10">
    <property type="entry name" value="Zinc/RING finger domain, C3HC4 (zinc finger)"/>
    <property type="match status" value="1"/>
</dbReference>
<feature type="compositionally biased region" description="Pro residues" evidence="13">
    <location>
        <begin position="461"/>
        <end position="476"/>
    </location>
</feature>
<dbReference type="InterPro" id="IPR015940">
    <property type="entry name" value="UBA"/>
</dbReference>
<feature type="domain" description="UBA" evidence="14">
    <location>
        <begin position="633"/>
        <end position="673"/>
    </location>
</feature>
<name>A0AA88YKM2_PINIB</name>
<dbReference type="FunFam" id="1.10.238.10:FF:000022">
    <property type="entry name" value="E3 ubiquitin-protein ligase CBL"/>
    <property type="match status" value="1"/>
</dbReference>
<dbReference type="Gene3D" id="1.10.8.10">
    <property type="entry name" value="DNA helicase RuvA subunit, C-terminal domain"/>
    <property type="match status" value="1"/>
</dbReference>
<keyword evidence="5 12" id="KW-0808">Transferase</keyword>
<dbReference type="InterPro" id="IPR003153">
    <property type="entry name" value="Adaptor_Cbl_N_hlx"/>
</dbReference>
<evidence type="ECO:0000256" key="12">
    <source>
        <dbReference type="RuleBase" id="RU367001"/>
    </source>
</evidence>
<feature type="domain" description="RING-type" evidence="15">
    <location>
        <begin position="349"/>
        <end position="388"/>
    </location>
</feature>
<dbReference type="Pfam" id="PF02262">
    <property type="entry name" value="Cbl_N"/>
    <property type="match status" value="1"/>
</dbReference>
<comment type="function">
    <text evidence="12">E3 ubiquitin-protein ligase which accepts ubiquitin from specific E2 ubiquitin-conjugating enzymes, and transfers it to substrates, generally promoting their degradation by the proteasome.</text>
</comment>
<dbReference type="GO" id="GO:0061630">
    <property type="term" value="F:ubiquitin protein ligase activity"/>
    <property type="evidence" value="ECO:0007669"/>
    <property type="project" value="UniProtKB-EC"/>
</dbReference>
<dbReference type="InterPro" id="IPR011992">
    <property type="entry name" value="EF-hand-dom_pair"/>
</dbReference>
<keyword evidence="8 12" id="KW-0833">Ubl conjugation pathway</keyword>
<dbReference type="GO" id="GO:0005886">
    <property type="term" value="C:plasma membrane"/>
    <property type="evidence" value="ECO:0007669"/>
    <property type="project" value="TreeGrafter"/>
</dbReference>
<dbReference type="GO" id="GO:0005737">
    <property type="term" value="C:cytoplasm"/>
    <property type="evidence" value="ECO:0007669"/>
    <property type="project" value="UniProtKB-SubCell"/>
</dbReference>
<feature type="compositionally biased region" description="Basic and acidic residues" evidence="13">
    <location>
        <begin position="597"/>
        <end position="612"/>
    </location>
</feature>
<dbReference type="Gene3D" id="1.20.930.20">
    <property type="entry name" value="Adaptor protein Cbl, N-terminal domain"/>
    <property type="match status" value="1"/>
</dbReference>
<evidence type="ECO:0000256" key="4">
    <source>
        <dbReference type="ARBA" id="ARBA00022490"/>
    </source>
</evidence>
<dbReference type="FunFam" id="3.30.40.10:FF:000015">
    <property type="entry name" value="E3 ubiquitin-protein ligase CBL"/>
    <property type="match status" value="1"/>
</dbReference>
<evidence type="ECO:0000256" key="1">
    <source>
        <dbReference type="ARBA" id="ARBA00000900"/>
    </source>
</evidence>
<dbReference type="InterPro" id="IPR014742">
    <property type="entry name" value="Adaptor_Cbl_SH2-like"/>
</dbReference>
<dbReference type="Pfam" id="PF02762">
    <property type="entry name" value="Cbl_N3"/>
    <property type="match status" value="1"/>
</dbReference>
<dbReference type="PROSITE" id="PS51506">
    <property type="entry name" value="CBL_PTB"/>
    <property type="match status" value="1"/>
</dbReference>
<evidence type="ECO:0000313" key="17">
    <source>
        <dbReference type="EMBL" id="KAK3106889.1"/>
    </source>
</evidence>
<evidence type="ECO:0000256" key="8">
    <source>
        <dbReference type="ARBA" id="ARBA00022786"/>
    </source>
</evidence>
<dbReference type="FunFam" id="3.30.505.10:FF:000007">
    <property type="entry name" value="E3 ubiquitin-protein ligase CBL"/>
    <property type="match status" value="1"/>
</dbReference>